<evidence type="ECO:0000313" key="1">
    <source>
        <dbReference type="EMBL" id="MBW0534294.1"/>
    </source>
</evidence>
<dbReference type="Proteomes" id="UP000765509">
    <property type="component" value="Unassembled WGS sequence"/>
</dbReference>
<dbReference type="AlphaFoldDB" id="A0A9Q3ID19"/>
<name>A0A9Q3ID19_9BASI</name>
<evidence type="ECO:0000313" key="2">
    <source>
        <dbReference type="Proteomes" id="UP000765509"/>
    </source>
</evidence>
<keyword evidence="2" id="KW-1185">Reference proteome</keyword>
<protein>
    <submittedName>
        <fullName evidence="1">Uncharacterized protein</fullName>
    </submittedName>
</protein>
<dbReference type="OrthoDB" id="8029976at2759"/>
<reference evidence="1" key="1">
    <citation type="submission" date="2021-03" db="EMBL/GenBank/DDBJ databases">
        <title>Draft genome sequence of rust myrtle Austropuccinia psidii MF-1, a brazilian biotype.</title>
        <authorList>
            <person name="Quecine M.C."/>
            <person name="Pachon D.M.R."/>
            <person name="Bonatelli M.L."/>
            <person name="Correr F.H."/>
            <person name="Franceschini L.M."/>
            <person name="Leite T.F."/>
            <person name="Margarido G.R.A."/>
            <person name="Almeida C.A."/>
            <person name="Ferrarezi J.A."/>
            <person name="Labate C.A."/>
        </authorList>
    </citation>
    <scope>NUCLEOTIDE SEQUENCE</scope>
    <source>
        <strain evidence="1">MF-1</strain>
    </source>
</reference>
<proteinExistence type="predicted"/>
<comment type="caution">
    <text evidence="1">The sequence shown here is derived from an EMBL/GenBank/DDBJ whole genome shotgun (WGS) entry which is preliminary data.</text>
</comment>
<dbReference type="EMBL" id="AVOT02039276">
    <property type="protein sequence ID" value="MBW0534294.1"/>
    <property type="molecule type" value="Genomic_DNA"/>
</dbReference>
<gene>
    <name evidence="1" type="ORF">O181_074009</name>
</gene>
<feature type="non-terminal residue" evidence="1">
    <location>
        <position position="119"/>
    </location>
</feature>
<sequence length="119" mass="13776">MDWQRTFYDGNLQSYIDACRRMMMELESVDIKVPNEILSFSLLGKLGGESQLHQFIEVLTLNEELIEKPNVILNRLQDFANLQLTKNSDHDKNPSALFSASNESYKKVYYCSNGKHNQL</sequence>
<accession>A0A9Q3ID19</accession>
<organism evidence="1 2">
    <name type="scientific">Austropuccinia psidii MF-1</name>
    <dbReference type="NCBI Taxonomy" id="1389203"/>
    <lineage>
        <taxon>Eukaryota</taxon>
        <taxon>Fungi</taxon>
        <taxon>Dikarya</taxon>
        <taxon>Basidiomycota</taxon>
        <taxon>Pucciniomycotina</taxon>
        <taxon>Pucciniomycetes</taxon>
        <taxon>Pucciniales</taxon>
        <taxon>Sphaerophragmiaceae</taxon>
        <taxon>Austropuccinia</taxon>
    </lineage>
</organism>